<evidence type="ECO:0008006" key="4">
    <source>
        <dbReference type="Google" id="ProtNLM"/>
    </source>
</evidence>
<protein>
    <recommendedName>
        <fullName evidence="4">DUF177 domain-containing protein</fullName>
    </recommendedName>
</protein>
<dbReference type="STRING" id="632773.BBEV_1927"/>
<evidence type="ECO:0000313" key="2">
    <source>
        <dbReference type="EMBL" id="AOM83288.1"/>
    </source>
</evidence>
<organism evidence="2 3">
    <name type="scientific">Salisediminibacterium beveridgei</name>
    <dbReference type="NCBI Taxonomy" id="632773"/>
    <lineage>
        <taxon>Bacteria</taxon>
        <taxon>Bacillati</taxon>
        <taxon>Bacillota</taxon>
        <taxon>Bacilli</taxon>
        <taxon>Bacillales</taxon>
        <taxon>Bacillaceae</taxon>
        <taxon>Salisediminibacterium</taxon>
    </lineage>
</organism>
<accession>A0A1D7QWD3</accession>
<evidence type="ECO:0000313" key="3">
    <source>
        <dbReference type="Proteomes" id="UP000094463"/>
    </source>
</evidence>
<evidence type="ECO:0000256" key="1">
    <source>
        <dbReference type="SAM" id="MobiDB-lite"/>
    </source>
</evidence>
<feature type="compositionally biased region" description="Basic and acidic residues" evidence="1">
    <location>
        <begin position="155"/>
        <end position="173"/>
    </location>
</feature>
<dbReference type="Proteomes" id="UP000094463">
    <property type="component" value="Chromosome"/>
</dbReference>
<reference evidence="2 3" key="1">
    <citation type="submission" date="2015-08" db="EMBL/GenBank/DDBJ databases">
        <title>The complete genome sequence of Bacillus beveridgei MLTeJB.</title>
        <authorList>
            <person name="Hanson T.E."/>
            <person name="Mesa C."/>
            <person name="Basesman S.M."/>
            <person name="Oremland R.S."/>
        </authorList>
    </citation>
    <scope>NUCLEOTIDE SEQUENCE [LARGE SCALE GENOMIC DNA]</scope>
    <source>
        <strain evidence="2 3">MLTeJB</strain>
    </source>
</reference>
<dbReference type="RefSeq" id="WP_069365286.1">
    <property type="nucleotide sequence ID" value="NZ_CP012502.1"/>
</dbReference>
<gene>
    <name evidence="2" type="ORF">BBEV_1927</name>
</gene>
<sequence length="173" mass="19824">MKWSVQQLQTLRHKGLQLNESVDMSQVMSVDREIRDVTPVHVSGKALFTKESVTFKLQLEGSMTLPCARTLNDVKHPFTIQAVEIFPLEEWATFEEDDDDVHDLDGQTVNLLPYIQERILLEKPLRVFSDQKAGPAPEEGPGWQLNVDVEDEHSDDTQVDPRLKKLGDFFDKH</sequence>
<dbReference type="PATRIC" id="fig|632773.3.peg.2017"/>
<dbReference type="InterPro" id="IPR003772">
    <property type="entry name" value="YceD"/>
</dbReference>
<dbReference type="AlphaFoldDB" id="A0A1D7QWD3"/>
<dbReference type="Pfam" id="PF02620">
    <property type="entry name" value="YceD"/>
    <property type="match status" value="1"/>
</dbReference>
<dbReference type="KEGG" id="bbev:BBEV_1927"/>
<keyword evidence="3" id="KW-1185">Reference proteome</keyword>
<proteinExistence type="predicted"/>
<name>A0A1D7QWD3_9BACI</name>
<dbReference type="OrthoDB" id="9790372at2"/>
<dbReference type="EMBL" id="CP012502">
    <property type="protein sequence ID" value="AOM83288.1"/>
    <property type="molecule type" value="Genomic_DNA"/>
</dbReference>
<feature type="region of interest" description="Disordered" evidence="1">
    <location>
        <begin position="131"/>
        <end position="173"/>
    </location>
</feature>